<dbReference type="CTD" id="20201950"/>
<accession>T1EZF0</accession>
<dbReference type="EMBL" id="AMQM01002787">
    <property type="status" value="NOT_ANNOTATED_CDS"/>
    <property type="molecule type" value="Genomic_DNA"/>
</dbReference>
<dbReference type="STRING" id="6412.T1EZF0"/>
<dbReference type="Proteomes" id="UP000015101">
    <property type="component" value="Unassembled WGS sequence"/>
</dbReference>
<sequence length="440" mass="50610">MSLHTSEIVLLAKAPKNLADVTFVGYSTCLYTVEQNVEEIAEKDIPSINQILNKLAKESRQDTISLTTEKRKVSVVRPINENLYHNDPTIRKFEKVPADGSSILSKKITANENTKRSTYMPKQKDGTIEKPDENFLKKTSDSLENSSINTKRKKSNINLFENQDAEESKRSVERYENTKLMVETKIEKVETKQEKIETKSEKSSQKNKIANIYQTSITDQNDQIVAAVEEIYDTLAEEYETVDDDLLTKVKYLNNKYYNSSTTSDDSDYEGSEFKKDKKSTKVTTKYNSAPKPPKIDYEMYETVDVCQSTSTDVCRKSAPLPSIPTASQQSKLSLVDRFKTMASRMFFYNSSPSTATSRRWSNIEDIPKSIDISKLTMNEVDECLFHLKLDKYRKQFSKNQIDGLILYGLNEQTLIQKFKMDSLEARKLVMFCHDRWRPV</sequence>
<proteinExistence type="predicted"/>
<dbReference type="InterPro" id="IPR052281">
    <property type="entry name" value="GAREM"/>
</dbReference>
<name>T1EZF0_HELRO</name>
<reference evidence="2 4" key="2">
    <citation type="journal article" date="2013" name="Nature">
        <title>Insights into bilaterian evolution from three spiralian genomes.</title>
        <authorList>
            <person name="Simakov O."/>
            <person name="Marletaz F."/>
            <person name="Cho S.J."/>
            <person name="Edsinger-Gonzales E."/>
            <person name="Havlak P."/>
            <person name="Hellsten U."/>
            <person name="Kuo D.H."/>
            <person name="Larsson T."/>
            <person name="Lv J."/>
            <person name="Arendt D."/>
            <person name="Savage R."/>
            <person name="Osoegawa K."/>
            <person name="de Jong P."/>
            <person name="Grimwood J."/>
            <person name="Chapman J.A."/>
            <person name="Shapiro H."/>
            <person name="Aerts A."/>
            <person name="Otillar R.P."/>
            <person name="Terry A.Y."/>
            <person name="Boore J.L."/>
            <person name="Grigoriev I.V."/>
            <person name="Lindberg D.R."/>
            <person name="Seaver E.C."/>
            <person name="Weisblat D.A."/>
            <person name="Putnam N.H."/>
            <person name="Rokhsar D.S."/>
        </authorList>
    </citation>
    <scope>NUCLEOTIDE SEQUENCE</scope>
</reference>
<dbReference type="KEGG" id="hro:HELRODRAFT_167481"/>
<evidence type="ECO:0000256" key="1">
    <source>
        <dbReference type="SAM" id="MobiDB-lite"/>
    </source>
</evidence>
<feature type="compositionally biased region" description="Basic and acidic residues" evidence="1">
    <location>
        <begin position="122"/>
        <end position="141"/>
    </location>
</feature>
<reference evidence="4" key="1">
    <citation type="submission" date="2012-12" db="EMBL/GenBank/DDBJ databases">
        <authorList>
            <person name="Hellsten U."/>
            <person name="Grimwood J."/>
            <person name="Chapman J.A."/>
            <person name="Shapiro H."/>
            <person name="Aerts A."/>
            <person name="Otillar R.P."/>
            <person name="Terry A.Y."/>
            <person name="Boore J.L."/>
            <person name="Simakov O."/>
            <person name="Marletaz F."/>
            <person name="Cho S.-J."/>
            <person name="Edsinger-Gonzales E."/>
            <person name="Havlak P."/>
            <person name="Kuo D.-H."/>
            <person name="Larsson T."/>
            <person name="Lv J."/>
            <person name="Arendt D."/>
            <person name="Savage R."/>
            <person name="Osoegawa K."/>
            <person name="de Jong P."/>
            <person name="Lindberg D.R."/>
            <person name="Seaver E.C."/>
            <person name="Weisblat D.A."/>
            <person name="Putnam N.H."/>
            <person name="Grigoriev I.V."/>
            <person name="Rokhsar D.S."/>
        </authorList>
    </citation>
    <scope>NUCLEOTIDE SEQUENCE</scope>
</reference>
<dbReference type="InterPro" id="IPR013761">
    <property type="entry name" value="SAM/pointed_sf"/>
</dbReference>
<dbReference type="InParanoid" id="T1EZF0"/>
<keyword evidence="4" id="KW-1185">Reference proteome</keyword>
<evidence type="ECO:0000313" key="4">
    <source>
        <dbReference type="Proteomes" id="UP000015101"/>
    </source>
</evidence>
<dbReference type="EnsemblMetazoa" id="HelroT167481">
    <property type="protein sequence ID" value="HelroP167481"/>
    <property type="gene ID" value="HelroG167481"/>
</dbReference>
<dbReference type="EMBL" id="KB095858">
    <property type="protein sequence ID" value="ESO10966.1"/>
    <property type="molecule type" value="Genomic_DNA"/>
</dbReference>
<organism evidence="3 4">
    <name type="scientific">Helobdella robusta</name>
    <name type="common">Californian leech</name>
    <dbReference type="NCBI Taxonomy" id="6412"/>
    <lineage>
        <taxon>Eukaryota</taxon>
        <taxon>Metazoa</taxon>
        <taxon>Spiralia</taxon>
        <taxon>Lophotrochozoa</taxon>
        <taxon>Annelida</taxon>
        <taxon>Clitellata</taxon>
        <taxon>Hirudinea</taxon>
        <taxon>Rhynchobdellida</taxon>
        <taxon>Glossiphoniidae</taxon>
        <taxon>Helobdella</taxon>
    </lineage>
</organism>
<dbReference type="PANTHER" id="PTHR14454:SF11">
    <property type="entry name" value="SERRANO, ISOFORM F"/>
    <property type="match status" value="1"/>
</dbReference>
<dbReference type="AlphaFoldDB" id="T1EZF0"/>
<dbReference type="RefSeq" id="XP_009011235.1">
    <property type="nucleotide sequence ID" value="XM_009012987.1"/>
</dbReference>
<dbReference type="PANTHER" id="PTHR14454">
    <property type="entry name" value="GRB2-ASSOCIATED AND REGULATOR OF MAPK PROTEIN FAMILY MEMBER"/>
    <property type="match status" value="1"/>
</dbReference>
<protein>
    <submittedName>
        <fullName evidence="2 3">Uncharacterized protein</fullName>
    </submittedName>
</protein>
<dbReference type="HOGENOM" id="CLU_623000_0_0_1"/>
<evidence type="ECO:0000313" key="3">
    <source>
        <dbReference type="EnsemblMetazoa" id="HelroP167481"/>
    </source>
</evidence>
<reference evidence="3" key="3">
    <citation type="submission" date="2015-06" db="UniProtKB">
        <authorList>
            <consortium name="EnsemblMetazoa"/>
        </authorList>
    </citation>
    <scope>IDENTIFICATION</scope>
</reference>
<evidence type="ECO:0000313" key="2">
    <source>
        <dbReference type="EMBL" id="ESO10966.1"/>
    </source>
</evidence>
<dbReference type="Gene3D" id="1.10.150.50">
    <property type="entry name" value="Transcription Factor, Ets-1"/>
    <property type="match status" value="1"/>
</dbReference>
<gene>
    <name evidence="3" type="primary">20201950</name>
    <name evidence="2" type="ORF">HELRODRAFT_167481</name>
</gene>
<dbReference type="OrthoDB" id="6077228at2759"/>
<dbReference type="SUPFAM" id="SSF47769">
    <property type="entry name" value="SAM/Pointed domain"/>
    <property type="match status" value="1"/>
</dbReference>
<feature type="region of interest" description="Disordered" evidence="1">
    <location>
        <begin position="112"/>
        <end position="149"/>
    </location>
</feature>
<dbReference type="GeneID" id="20201950"/>